<name>A0A098LAF4_9BACT</name>
<keyword evidence="1" id="KW-0812">Transmembrane</keyword>
<sequence>MNVQEFFRENKLLIGLAGFLLPFLAGAIITANSFYFTTNNSLSVHETRLARIEESLAKKPDEQALTELREQLRDVKSDLYEVRSNSVKILEIIASKK</sequence>
<comment type="caution">
    <text evidence="2">The sequence shown here is derived from an EMBL/GenBank/DDBJ whole genome shotgun (WGS) entry which is preliminary data.</text>
</comment>
<protein>
    <submittedName>
        <fullName evidence="2">Uncharacterized protein</fullName>
    </submittedName>
</protein>
<feature type="transmembrane region" description="Helical" evidence="1">
    <location>
        <begin position="12"/>
        <end position="36"/>
    </location>
</feature>
<evidence type="ECO:0000313" key="3">
    <source>
        <dbReference type="Proteomes" id="UP000030185"/>
    </source>
</evidence>
<dbReference type="Proteomes" id="UP000030185">
    <property type="component" value="Unassembled WGS sequence"/>
</dbReference>
<dbReference type="EMBL" id="BBLT01000001">
    <property type="protein sequence ID" value="GAL83409.1"/>
    <property type="molecule type" value="Genomic_DNA"/>
</dbReference>
<reference evidence="2 3" key="1">
    <citation type="submission" date="2014-09" db="EMBL/GenBank/DDBJ databases">
        <title>Sporocytophaga myxococcoides PG-01 genome sequencing.</title>
        <authorList>
            <person name="Liu L."/>
            <person name="Gao P.J."/>
            <person name="Chen G.J."/>
            <person name="Wang L.S."/>
        </authorList>
    </citation>
    <scope>NUCLEOTIDE SEQUENCE [LARGE SCALE GENOMIC DNA]</scope>
    <source>
        <strain evidence="2 3">PG-01</strain>
    </source>
</reference>
<dbReference type="STRING" id="153721.MYP_636"/>
<organism evidence="2 3">
    <name type="scientific">Sporocytophaga myxococcoides</name>
    <dbReference type="NCBI Taxonomy" id="153721"/>
    <lineage>
        <taxon>Bacteria</taxon>
        <taxon>Pseudomonadati</taxon>
        <taxon>Bacteroidota</taxon>
        <taxon>Cytophagia</taxon>
        <taxon>Cytophagales</taxon>
        <taxon>Cytophagaceae</taxon>
        <taxon>Sporocytophaga</taxon>
    </lineage>
</organism>
<keyword evidence="1" id="KW-0472">Membrane</keyword>
<keyword evidence="3" id="KW-1185">Reference proteome</keyword>
<proteinExistence type="predicted"/>
<accession>A0A098LAF4</accession>
<gene>
    <name evidence="2" type="ORF">MYP_636</name>
</gene>
<evidence type="ECO:0000256" key="1">
    <source>
        <dbReference type="SAM" id="Phobius"/>
    </source>
</evidence>
<keyword evidence="1" id="KW-1133">Transmembrane helix</keyword>
<dbReference type="AlphaFoldDB" id="A0A098LAF4"/>
<evidence type="ECO:0000313" key="2">
    <source>
        <dbReference type="EMBL" id="GAL83409.1"/>
    </source>
</evidence>
<dbReference type="RefSeq" id="WP_045458228.1">
    <property type="nucleotide sequence ID" value="NZ_BBLT01000001.1"/>
</dbReference>